<name>A0A6A1VL65_9ROSI</name>
<sequence>MWTPMGGLVARPQVQKMKELARAEEEEGKVKGLREPVVRAKVLKIAVIGLVNIVPMPTPSLPPDVRCATSSAGEICER</sequence>
<proteinExistence type="predicted"/>
<gene>
    <name evidence="1" type="ORF">CJ030_MR5G003605</name>
</gene>
<protein>
    <submittedName>
        <fullName evidence="1">Uncharacterized protein</fullName>
    </submittedName>
</protein>
<evidence type="ECO:0000313" key="2">
    <source>
        <dbReference type="Proteomes" id="UP000516437"/>
    </source>
</evidence>
<keyword evidence="2" id="KW-1185">Reference proteome</keyword>
<dbReference type="Proteomes" id="UP000516437">
    <property type="component" value="Chromosome 5"/>
</dbReference>
<dbReference type="AlphaFoldDB" id="A0A6A1VL65"/>
<evidence type="ECO:0000313" key="1">
    <source>
        <dbReference type="EMBL" id="KAB1213325.1"/>
    </source>
</evidence>
<comment type="caution">
    <text evidence="1">The sequence shown here is derived from an EMBL/GenBank/DDBJ whole genome shotgun (WGS) entry which is preliminary data.</text>
</comment>
<organism evidence="1 2">
    <name type="scientific">Morella rubra</name>
    <name type="common">Chinese bayberry</name>
    <dbReference type="NCBI Taxonomy" id="262757"/>
    <lineage>
        <taxon>Eukaryota</taxon>
        <taxon>Viridiplantae</taxon>
        <taxon>Streptophyta</taxon>
        <taxon>Embryophyta</taxon>
        <taxon>Tracheophyta</taxon>
        <taxon>Spermatophyta</taxon>
        <taxon>Magnoliopsida</taxon>
        <taxon>eudicotyledons</taxon>
        <taxon>Gunneridae</taxon>
        <taxon>Pentapetalae</taxon>
        <taxon>rosids</taxon>
        <taxon>fabids</taxon>
        <taxon>Fagales</taxon>
        <taxon>Myricaceae</taxon>
        <taxon>Morella</taxon>
    </lineage>
</organism>
<reference evidence="1 2" key="1">
    <citation type="journal article" date="2019" name="Plant Biotechnol. J.">
        <title>The red bayberry genome and genetic basis of sex determination.</title>
        <authorList>
            <person name="Jia H.M."/>
            <person name="Jia H.J."/>
            <person name="Cai Q.L."/>
            <person name="Wang Y."/>
            <person name="Zhao H.B."/>
            <person name="Yang W.F."/>
            <person name="Wang G.Y."/>
            <person name="Li Y.H."/>
            <person name="Zhan D.L."/>
            <person name="Shen Y.T."/>
            <person name="Niu Q.F."/>
            <person name="Chang L."/>
            <person name="Qiu J."/>
            <person name="Zhao L."/>
            <person name="Xie H.B."/>
            <person name="Fu W.Y."/>
            <person name="Jin J."/>
            <person name="Li X.W."/>
            <person name="Jiao Y."/>
            <person name="Zhou C.C."/>
            <person name="Tu T."/>
            <person name="Chai C.Y."/>
            <person name="Gao J.L."/>
            <person name="Fan L.J."/>
            <person name="van de Weg E."/>
            <person name="Wang J.Y."/>
            <person name="Gao Z.S."/>
        </authorList>
    </citation>
    <scope>NUCLEOTIDE SEQUENCE [LARGE SCALE GENOMIC DNA]</scope>
    <source>
        <tissue evidence="1">Leaves</tissue>
    </source>
</reference>
<accession>A0A6A1VL65</accession>
<dbReference type="EMBL" id="RXIC02000023">
    <property type="protein sequence ID" value="KAB1213325.1"/>
    <property type="molecule type" value="Genomic_DNA"/>
</dbReference>